<reference evidence="1" key="2">
    <citation type="journal article" date="2023" name="Microbiol Resour">
        <title>Decontamination and Annotation of the Draft Genome Sequence of the Oomycete Lagenidium giganteum ARSEF 373.</title>
        <authorList>
            <person name="Morgan W.R."/>
            <person name="Tartar A."/>
        </authorList>
    </citation>
    <scope>NUCLEOTIDE SEQUENCE</scope>
    <source>
        <strain evidence="1">ARSEF 373</strain>
    </source>
</reference>
<evidence type="ECO:0000313" key="1">
    <source>
        <dbReference type="EMBL" id="DAZ98854.1"/>
    </source>
</evidence>
<dbReference type="InterPro" id="IPR036397">
    <property type="entry name" value="RNaseH_sf"/>
</dbReference>
<dbReference type="Proteomes" id="UP001146120">
    <property type="component" value="Unassembled WGS sequence"/>
</dbReference>
<organism evidence="1 2">
    <name type="scientific">Lagenidium giganteum</name>
    <dbReference type="NCBI Taxonomy" id="4803"/>
    <lineage>
        <taxon>Eukaryota</taxon>
        <taxon>Sar</taxon>
        <taxon>Stramenopiles</taxon>
        <taxon>Oomycota</taxon>
        <taxon>Peronosporomycetes</taxon>
        <taxon>Pythiales</taxon>
        <taxon>Pythiaceae</taxon>
    </lineage>
</organism>
<sequence>MVKMWKACHSTDTIFPRRTCLGFCCMRWYGRETTRGTLTCVVFHIAFLRQVIPRLNPWPIPRSIVVLDNTKSHALEDFVHACGAILLYLPPYSPHRSRASSAITSASCVRSTR</sequence>
<dbReference type="Gene3D" id="3.30.420.10">
    <property type="entry name" value="Ribonuclease H-like superfamily/Ribonuclease H"/>
    <property type="match status" value="1"/>
</dbReference>
<gene>
    <name evidence="1" type="ORF">N0F65_002579</name>
</gene>
<evidence type="ECO:0008006" key="3">
    <source>
        <dbReference type="Google" id="ProtNLM"/>
    </source>
</evidence>
<accession>A0AAV2YZV8</accession>
<dbReference type="EMBL" id="DAKRPA010000095">
    <property type="protein sequence ID" value="DAZ98854.1"/>
    <property type="molecule type" value="Genomic_DNA"/>
</dbReference>
<reference evidence="1" key="1">
    <citation type="submission" date="2022-11" db="EMBL/GenBank/DDBJ databases">
        <authorList>
            <person name="Morgan W.R."/>
            <person name="Tartar A."/>
        </authorList>
    </citation>
    <scope>NUCLEOTIDE SEQUENCE</scope>
    <source>
        <strain evidence="1">ARSEF 373</strain>
    </source>
</reference>
<dbReference type="GO" id="GO:0003676">
    <property type="term" value="F:nucleic acid binding"/>
    <property type="evidence" value="ECO:0007669"/>
    <property type="project" value="InterPro"/>
</dbReference>
<name>A0AAV2YZV8_9STRA</name>
<evidence type="ECO:0000313" key="2">
    <source>
        <dbReference type="Proteomes" id="UP001146120"/>
    </source>
</evidence>
<comment type="caution">
    <text evidence="1">The sequence shown here is derived from an EMBL/GenBank/DDBJ whole genome shotgun (WGS) entry which is preliminary data.</text>
</comment>
<dbReference type="AlphaFoldDB" id="A0AAV2YZV8"/>
<proteinExistence type="predicted"/>
<protein>
    <recommendedName>
        <fullName evidence="3">Transposase</fullName>
    </recommendedName>
</protein>
<keyword evidence="2" id="KW-1185">Reference proteome</keyword>